<feature type="region of interest" description="Disordered" evidence="4">
    <location>
        <begin position="146"/>
        <end position="165"/>
    </location>
</feature>
<dbReference type="InterPro" id="IPR044836">
    <property type="entry name" value="TOL_plant"/>
</dbReference>
<feature type="region of interest" description="Disordered" evidence="4">
    <location>
        <begin position="471"/>
        <end position="498"/>
    </location>
</feature>
<comment type="caution">
    <text evidence="6">The sequence shown here is derived from an EMBL/GenBank/DDBJ whole genome shotgun (WGS) entry which is preliminary data.</text>
</comment>
<feature type="region of interest" description="Disordered" evidence="4">
    <location>
        <begin position="238"/>
        <end position="396"/>
    </location>
</feature>
<organism evidence="6 7">
    <name type="scientific">Glycine soja</name>
    <name type="common">Wild soybean</name>
    <dbReference type="NCBI Taxonomy" id="3848"/>
    <lineage>
        <taxon>Eukaryota</taxon>
        <taxon>Viridiplantae</taxon>
        <taxon>Streptophyta</taxon>
        <taxon>Embryophyta</taxon>
        <taxon>Tracheophyta</taxon>
        <taxon>Spermatophyta</taxon>
        <taxon>Magnoliopsida</taxon>
        <taxon>eudicotyledons</taxon>
        <taxon>Gunneridae</taxon>
        <taxon>Pentapetalae</taxon>
        <taxon>rosids</taxon>
        <taxon>fabids</taxon>
        <taxon>Fabales</taxon>
        <taxon>Fabaceae</taxon>
        <taxon>Papilionoideae</taxon>
        <taxon>50 kb inversion clade</taxon>
        <taxon>NPAAA clade</taxon>
        <taxon>indigoferoid/millettioid clade</taxon>
        <taxon>Phaseoleae</taxon>
        <taxon>Glycine</taxon>
        <taxon>Glycine subgen. Soja</taxon>
    </lineage>
</organism>
<dbReference type="PANTHER" id="PTHR45898">
    <property type="entry name" value="TOM1-LIKE PROTEIN"/>
    <property type="match status" value="1"/>
</dbReference>
<dbReference type="GO" id="GO:0005737">
    <property type="term" value="C:cytoplasm"/>
    <property type="evidence" value="ECO:0007669"/>
    <property type="project" value="UniProtKB-ARBA"/>
</dbReference>
<dbReference type="AlphaFoldDB" id="A0A445H5M9"/>
<feature type="compositionally biased region" description="Polar residues" evidence="4">
    <location>
        <begin position="381"/>
        <end position="396"/>
    </location>
</feature>
<evidence type="ECO:0000313" key="7">
    <source>
        <dbReference type="Proteomes" id="UP000289340"/>
    </source>
</evidence>
<feature type="compositionally biased region" description="Low complexity" evidence="4">
    <location>
        <begin position="260"/>
        <end position="281"/>
    </location>
</feature>
<feature type="compositionally biased region" description="Polar residues" evidence="4">
    <location>
        <begin position="286"/>
        <end position="306"/>
    </location>
</feature>
<evidence type="ECO:0000256" key="2">
    <source>
        <dbReference type="ARBA" id="ARBA00007708"/>
    </source>
</evidence>
<name>A0A445H5M9_GLYSO</name>
<feature type="compositionally biased region" description="Polar residues" evidence="4">
    <location>
        <begin position="115"/>
        <end position="131"/>
    </location>
</feature>
<dbReference type="GO" id="GO:0016020">
    <property type="term" value="C:membrane"/>
    <property type="evidence" value="ECO:0007669"/>
    <property type="project" value="UniProtKB-SubCell"/>
</dbReference>
<dbReference type="GO" id="GO:0043130">
    <property type="term" value="F:ubiquitin binding"/>
    <property type="evidence" value="ECO:0007669"/>
    <property type="project" value="InterPro"/>
</dbReference>
<dbReference type="GO" id="GO:0035091">
    <property type="term" value="F:phosphatidylinositol binding"/>
    <property type="evidence" value="ECO:0007669"/>
    <property type="project" value="InterPro"/>
</dbReference>
<feature type="domain" description="GAT" evidence="5">
    <location>
        <begin position="29"/>
        <end position="117"/>
    </location>
</feature>
<dbReference type="GO" id="GO:0043328">
    <property type="term" value="P:protein transport to vacuole involved in ubiquitin-dependent protein catabolic process via the multivesicular body sorting pathway"/>
    <property type="evidence" value="ECO:0007669"/>
    <property type="project" value="InterPro"/>
</dbReference>
<evidence type="ECO:0000256" key="3">
    <source>
        <dbReference type="ARBA" id="ARBA00023136"/>
    </source>
</evidence>
<dbReference type="Proteomes" id="UP000289340">
    <property type="component" value="Chromosome 14"/>
</dbReference>
<sequence>MAVAFLKDVECHRIQPQISDQWVWKAAPSGQYSAKTAYQMLREDISQENQDGAFEELWKLKGIRQEVIVDLVEQCRTYKQRVVHLVNSTLDESLLCQGLALNDDLQRVLAKHESISSGTSTKNENHTQNSKPAPAGALVDIDAPLVDTGDTSKQTDGRSSSNVEAGSQTLNQLLLPAPPTSNGSTIPAKVDPKWDLLSGDDYNSPKADSSNVLVPLGEQPPASPVSQQNDLVLFDMFSNGNNAPTSVNSQPPQPTNVAGQTSPYGPQFQQQQTVVTSQGGFYPNGNAPNAGSPQYEQSLYTQSTGPAWNGQVAQQQQQQQQPPSPVYGSQGSGSLPPPPWEAQPADNGGPLAGTQYPHMQNAGHPMGPQTMGNDQGVGMYMQSNANSHTSGMNNHVGSNQMGLQPQHVQGVAGPYMGLAPHQMQGGPVMYSQQMYGNQFIGYGYDQQQGVHYQQLGVPYIERQMYGMSVRDDSSLRNPYQASTTSYVPSGKPSKPEDKLFGDLVDMAKVKPKPTPGRAGSM</sequence>
<protein>
    <submittedName>
        <fullName evidence="6">TOM1-like protein 9</fullName>
    </submittedName>
</protein>
<accession>A0A445H5M9</accession>
<evidence type="ECO:0000256" key="1">
    <source>
        <dbReference type="ARBA" id="ARBA00004170"/>
    </source>
</evidence>
<dbReference type="SUPFAM" id="SSF89009">
    <property type="entry name" value="GAT-like domain"/>
    <property type="match status" value="1"/>
</dbReference>
<feature type="region of interest" description="Disordered" evidence="4">
    <location>
        <begin position="114"/>
        <end position="138"/>
    </location>
</feature>
<proteinExistence type="inferred from homology"/>
<dbReference type="Pfam" id="PF03127">
    <property type="entry name" value="GAT"/>
    <property type="match status" value="1"/>
</dbReference>
<keyword evidence="3" id="KW-0472">Membrane</keyword>
<evidence type="ECO:0000259" key="5">
    <source>
        <dbReference type="PROSITE" id="PS50909"/>
    </source>
</evidence>
<dbReference type="PANTHER" id="PTHR45898:SF28">
    <property type="entry name" value="ENTH_VHS_GAT FAMILY PROTEIN"/>
    <property type="match status" value="1"/>
</dbReference>
<dbReference type="EMBL" id="QZWG01000014">
    <property type="protein sequence ID" value="RZB68876.1"/>
    <property type="molecule type" value="Genomic_DNA"/>
</dbReference>
<feature type="compositionally biased region" description="Low complexity" evidence="4">
    <location>
        <begin position="310"/>
        <end position="334"/>
    </location>
</feature>
<feature type="compositionally biased region" description="Polar residues" evidence="4">
    <location>
        <begin position="475"/>
        <end position="487"/>
    </location>
</feature>
<gene>
    <name evidence="6" type="ORF">D0Y65_038590</name>
</gene>
<feature type="compositionally biased region" description="Polar residues" evidence="4">
    <location>
        <begin position="238"/>
        <end position="259"/>
    </location>
</feature>
<dbReference type="InterPro" id="IPR038425">
    <property type="entry name" value="GAT_sf"/>
</dbReference>
<dbReference type="CDD" id="cd14231">
    <property type="entry name" value="GAT_GGA-like_plant"/>
    <property type="match status" value="1"/>
</dbReference>
<dbReference type="PROSITE" id="PS50909">
    <property type="entry name" value="GAT"/>
    <property type="match status" value="1"/>
</dbReference>
<reference evidence="6 7" key="1">
    <citation type="submission" date="2018-09" db="EMBL/GenBank/DDBJ databases">
        <title>A high-quality reference genome of wild soybean provides a powerful tool to mine soybean genomes.</title>
        <authorList>
            <person name="Xie M."/>
            <person name="Chung C.Y.L."/>
            <person name="Li M.-W."/>
            <person name="Wong F.-L."/>
            <person name="Chan T.-F."/>
            <person name="Lam H.-M."/>
        </authorList>
    </citation>
    <scope>NUCLEOTIDE SEQUENCE [LARGE SCALE GENOMIC DNA]</scope>
    <source>
        <strain evidence="7">cv. W05</strain>
        <tissue evidence="6">Hypocotyl of etiolated seedlings</tissue>
    </source>
</reference>
<keyword evidence="7" id="KW-1185">Reference proteome</keyword>
<evidence type="ECO:0000256" key="4">
    <source>
        <dbReference type="SAM" id="MobiDB-lite"/>
    </source>
</evidence>
<comment type="similarity">
    <text evidence="2">Belongs to the TOM1 family.</text>
</comment>
<comment type="subcellular location">
    <subcellularLocation>
        <location evidence="1">Membrane</location>
        <topology evidence="1">Peripheral membrane protein</topology>
    </subcellularLocation>
</comment>
<evidence type="ECO:0000313" key="6">
    <source>
        <dbReference type="EMBL" id="RZB68876.1"/>
    </source>
</evidence>
<dbReference type="Gene3D" id="1.20.58.160">
    <property type="match status" value="1"/>
</dbReference>
<feature type="compositionally biased region" description="Polar residues" evidence="4">
    <location>
        <begin position="149"/>
        <end position="165"/>
    </location>
</feature>
<dbReference type="InterPro" id="IPR004152">
    <property type="entry name" value="GAT_dom"/>
</dbReference>